<comment type="caution">
    <text evidence="3">The sequence shown here is derived from an EMBL/GenBank/DDBJ whole genome shotgun (WGS) entry which is preliminary data.</text>
</comment>
<dbReference type="InterPro" id="IPR050287">
    <property type="entry name" value="MTA/SAH_deaminase"/>
</dbReference>
<accession>A0A4Q7NB41</accession>
<dbReference type="OrthoDB" id="3189065at2"/>
<dbReference type="InterPro" id="IPR032466">
    <property type="entry name" value="Metal_Hydrolase"/>
</dbReference>
<evidence type="ECO:0000259" key="2">
    <source>
        <dbReference type="Pfam" id="PF01979"/>
    </source>
</evidence>
<dbReference type="InterPro" id="IPR006680">
    <property type="entry name" value="Amidohydro-rel"/>
</dbReference>
<name>A0A4Q7NB41_9ACTN</name>
<dbReference type="SUPFAM" id="SSF51556">
    <property type="entry name" value="Metallo-dependent hydrolases"/>
    <property type="match status" value="1"/>
</dbReference>
<sequence>MPTTPSPSLPLPTASPDTSRVLVRGATVLTVDPELGVLPRGDVLVEGERILAVGTDLSAAGATVIDATGMIALPGFVDAHVHAWEGQLRGSGPVVDFGGYLGLTAFGAGPRYSPDDVYAGTLATAVSALDAGITTVVDNAHNALTLEHAVAGVQALTDAGLRGVAAVGAPFGSPDDGVVALAARLRESTSTPLVGVRAFGVHPSDRLWRAAAEAGLWVSTELGPHTPDLTAVMGALAASGLLGERHAFNHCYDLPEAVWRLVAESGAAVNLCPRSDAAFGLGSAVAPVEAALACRGEVGLSGDNEISYALSMFAEMQVLQSRYRAEAWRRRAAGEQAETDALTPERLLRMATLGGAANAGLADRVGSLTPGKQADIVLLRADSPRLAGVPDPMVAVTAYADTADVDTVLVAGRLRKRYGRLVGRTLQTAQELAVESRERLAASTRTPA</sequence>
<evidence type="ECO:0000313" key="4">
    <source>
        <dbReference type="Proteomes" id="UP000293638"/>
    </source>
</evidence>
<protein>
    <submittedName>
        <fullName evidence="3">Cytosine/adenosine deaminase-related metal-dependent hydrolase</fullName>
    </submittedName>
</protein>
<dbReference type="Gene3D" id="2.30.40.10">
    <property type="entry name" value="Urease, subunit C, domain 1"/>
    <property type="match status" value="1"/>
</dbReference>
<dbReference type="Proteomes" id="UP000293638">
    <property type="component" value="Unassembled WGS sequence"/>
</dbReference>
<dbReference type="SUPFAM" id="SSF51338">
    <property type="entry name" value="Composite domain of metallo-dependent hydrolases"/>
    <property type="match status" value="1"/>
</dbReference>
<dbReference type="PANTHER" id="PTHR43794:SF11">
    <property type="entry name" value="AMIDOHYDROLASE-RELATED DOMAIN-CONTAINING PROTEIN"/>
    <property type="match status" value="1"/>
</dbReference>
<dbReference type="RefSeq" id="WP_130494381.1">
    <property type="nucleotide sequence ID" value="NZ_SGXD01000005.1"/>
</dbReference>
<dbReference type="InterPro" id="IPR011059">
    <property type="entry name" value="Metal-dep_hydrolase_composite"/>
</dbReference>
<feature type="domain" description="Amidohydrolase-related" evidence="2">
    <location>
        <begin position="71"/>
        <end position="167"/>
    </location>
</feature>
<evidence type="ECO:0000313" key="3">
    <source>
        <dbReference type="EMBL" id="RZS80182.1"/>
    </source>
</evidence>
<feature type="domain" description="Amidohydrolase-related" evidence="2">
    <location>
        <begin position="239"/>
        <end position="414"/>
    </location>
</feature>
<dbReference type="Gene3D" id="3.20.20.140">
    <property type="entry name" value="Metal-dependent hydrolases"/>
    <property type="match status" value="1"/>
</dbReference>
<keyword evidence="1 3" id="KW-0378">Hydrolase</keyword>
<dbReference type="Pfam" id="PF01979">
    <property type="entry name" value="Amidohydro_1"/>
    <property type="match status" value="2"/>
</dbReference>
<dbReference type="PANTHER" id="PTHR43794">
    <property type="entry name" value="AMINOHYDROLASE SSNA-RELATED"/>
    <property type="match status" value="1"/>
</dbReference>
<dbReference type="EMBL" id="SGXD01000005">
    <property type="protein sequence ID" value="RZS80182.1"/>
    <property type="molecule type" value="Genomic_DNA"/>
</dbReference>
<gene>
    <name evidence="3" type="ORF">EV189_3663</name>
</gene>
<keyword evidence="4" id="KW-1185">Reference proteome</keyword>
<proteinExistence type="predicted"/>
<dbReference type="AlphaFoldDB" id="A0A4Q7NB41"/>
<reference evidence="3 4" key="1">
    <citation type="submission" date="2019-02" db="EMBL/GenBank/DDBJ databases">
        <title>Genomic Encyclopedia of Type Strains, Phase IV (KMG-IV): sequencing the most valuable type-strain genomes for metagenomic binning, comparative biology and taxonomic classification.</title>
        <authorList>
            <person name="Goeker M."/>
        </authorList>
    </citation>
    <scope>NUCLEOTIDE SEQUENCE [LARGE SCALE GENOMIC DNA]</scope>
    <source>
        <strain evidence="3 4">DSM 45622</strain>
    </source>
</reference>
<evidence type="ECO:0000256" key="1">
    <source>
        <dbReference type="ARBA" id="ARBA00022801"/>
    </source>
</evidence>
<dbReference type="GO" id="GO:0016810">
    <property type="term" value="F:hydrolase activity, acting on carbon-nitrogen (but not peptide) bonds"/>
    <property type="evidence" value="ECO:0007669"/>
    <property type="project" value="InterPro"/>
</dbReference>
<organism evidence="3 4">
    <name type="scientific">Motilibacter rhizosphaerae</name>
    <dbReference type="NCBI Taxonomy" id="598652"/>
    <lineage>
        <taxon>Bacteria</taxon>
        <taxon>Bacillati</taxon>
        <taxon>Actinomycetota</taxon>
        <taxon>Actinomycetes</taxon>
        <taxon>Motilibacterales</taxon>
        <taxon>Motilibacteraceae</taxon>
        <taxon>Motilibacter</taxon>
    </lineage>
</organism>